<organism evidence="3 4">
    <name type="scientific">Paenibacillus lignilyticus</name>
    <dbReference type="NCBI Taxonomy" id="1172615"/>
    <lineage>
        <taxon>Bacteria</taxon>
        <taxon>Bacillati</taxon>
        <taxon>Bacillota</taxon>
        <taxon>Bacilli</taxon>
        <taxon>Bacillales</taxon>
        <taxon>Paenibacillaceae</taxon>
        <taxon>Paenibacillus</taxon>
    </lineage>
</organism>
<dbReference type="InterPro" id="IPR012338">
    <property type="entry name" value="Beta-lactam/transpept-like"/>
</dbReference>
<feature type="domain" description="Beta-lactamase-related" evidence="2">
    <location>
        <begin position="8"/>
        <end position="189"/>
    </location>
</feature>
<comment type="caution">
    <text evidence="3">The sequence shown here is derived from an EMBL/GenBank/DDBJ whole genome shotgun (WGS) entry which is preliminary data.</text>
</comment>
<protein>
    <submittedName>
        <fullName evidence="3">Serine hydrolase</fullName>
    </submittedName>
</protein>
<dbReference type="SUPFAM" id="SSF56601">
    <property type="entry name" value="beta-lactamase/transpeptidase-like"/>
    <property type="match status" value="1"/>
</dbReference>
<dbReference type="Pfam" id="PF00144">
    <property type="entry name" value="Beta-lactamase"/>
    <property type="match status" value="1"/>
</dbReference>
<evidence type="ECO:0000313" key="4">
    <source>
        <dbReference type="Proteomes" id="UP000673394"/>
    </source>
</evidence>
<dbReference type="PANTHER" id="PTHR43283:SF11">
    <property type="entry name" value="BETA-LACTAMASE-RELATED DOMAIN-CONTAINING PROTEIN"/>
    <property type="match status" value="1"/>
</dbReference>
<dbReference type="GO" id="GO:0016787">
    <property type="term" value="F:hydrolase activity"/>
    <property type="evidence" value="ECO:0007669"/>
    <property type="project" value="UniProtKB-KW"/>
</dbReference>
<keyword evidence="1 3" id="KW-0378">Hydrolase</keyword>
<dbReference type="PANTHER" id="PTHR43283">
    <property type="entry name" value="BETA-LACTAMASE-RELATED"/>
    <property type="match status" value="1"/>
</dbReference>
<reference evidence="3 4" key="1">
    <citation type="submission" date="2021-04" db="EMBL/GenBank/DDBJ databases">
        <title>Paenibacillus sp. DLE-14 whole genome sequence.</title>
        <authorList>
            <person name="Ham Y.J."/>
        </authorList>
    </citation>
    <scope>NUCLEOTIDE SEQUENCE [LARGE SCALE GENOMIC DNA]</scope>
    <source>
        <strain evidence="3 4">DLE-14</strain>
    </source>
</reference>
<name>A0ABS5CGK8_9BACL</name>
<sequence length="208" mass="23707">MQRRIQNLDRLIRSAVDNKHIFGAVLQVESGNRRLTWSGAAGNMNSASRFFIASTTKLYVTAALLNLIALNKIKWTNKISLYLDESILSGLHHYQGTEYCCDITIEQLMAHTSGLPDYFQQKRKSGKSLADEIMYGNDQSWSLENVIGEAKQMKPYFAPGTKGKALYSDTNYQLLGKIIETVTNQTLNEVFFACHGFLRARWWHRFNS</sequence>
<evidence type="ECO:0000256" key="1">
    <source>
        <dbReference type="ARBA" id="ARBA00022801"/>
    </source>
</evidence>
<evidence type="ECO:0000313" key="3">
    <source>
        <dbReference type="EMBL" id="MBP3965022.1"/>
    </source>
</evidence>
<dbReference type="InterPro" id="IPR001466">
    <property type="entry name" value="Beta-lactam-related"/>
</dbReference>
<dbReference type="Proteomes" id="UP000673394">
    <property type="component" value="Unassembled WGS sequence"/>
</dbReference>
<evidence type="ECO:0000259" key="2">
    <source>
        <dbReference type="Pfam" id="PF00144"/>
    </source>
</evidence>
<keyword evidence="4" id="KW-1185">Reference proteome</keyword>
<dbReference type="Gene3D" id="3.40.710.10">
    <property type="entry name" value="DD-peptidase/beta-lactamase superfamily"/>
    <property type="match status" value="1"/>
</dbReference>
<gene>
    <name evidence="3" type="ORF">I8J30_20045</name>
</gene>
<proteinExistence type="predicted"/>
<dbReference type="InterPro" id="IPR050789">
    <property type="entry name" value="Diverse_Enzym_Activities"/>
</dbReference>
<dbReference type="RefSeq" id="WP_210661147.1">
    <property type="nucleotide sequence ID" value="NZ_JAGKSP010000009.1"/>
</dbReference>
<accession>A0ABS5CGK8</accession>
<dbReference type="EMBL" id="JAGKSP010000009">
    <property type="protein sequence ID" value="MBP3965022.1"/>
    <property type="molecule type" value="Genomic_DNA"/>
</dbReference>